<dbReference type="EMBL" id="CAJVPT010037410">
    <property type="protein sequence ID" value="CAG8717424.1"/>
    <property type="molecule type" value="Genomic_DNA"/>
</dbReference>
<feature type="non-terminal residue" evidence="1">
    <location>
        <position position="241"/>
    </location>
</feature>
<name>A0ACA9PQZ9_9GLOM</name>
<organism evidence="1 2">
    <name type="scientific">Acaulospora colombiana</name>
    <dbReference type="NCBI Taxonomy" id="27376"/>
    <lineage>
        <taxon>Eukaryota</taxon>
        <taxon>Fungi</taxon>
        <taxon>Fungi incertae sedis</taxon>
        <taxon>Mucoromycota</taxon>
        <taxon>Glomeromycotina</taxon>
        <taxon>Glomeromycetes</taxon>
        <taxon>Diversisporales</taxon>
        <taxon>Acaulosporaceae</taxon>
        <taxon>Acaulospora</taxon>
    </lineage>
</organism>
<proteinExistence type="predicted"/>
<comment type="caution">
    <text evidence="1">The sequence shown here is derived from an EMBL/GenBank/DDBJ whole genome shotgun (WGS) entry which is preliminary data.</text>
</comment>
<accession>A0ACA9PQZ9</accession>
<dbReference type="Proteomes" id="UP000789525">
    <property type="component" value="Unassembled WGS sequence"/>
</dbReference>
<keyword evidence="2" id="KW-1185">Reference proteome</keyword>
<gene>
    <name evidence="1" type="ORF">ACOLOM_LOCUS10974</name>
</gene>
<evidence type="ECO:0000313" key="1">
    <source>
        <dbReference type="EMBL" id="CAG8717424.1"/>
    </source>
</evidence>
<protein>
    <submittedName>
        <fullName evidence="1">17082_t:CDS:1</fullName>
    </submittedName>
</protein>
<sequence length="241" mass="26426">ANASKSVPAHTLILATPFFGIHAPSHKPLTSLKHQSEEQQDRFASMSLLDQQNTAPPEIRAVVNFLRSKSGPKLRTGVLDGKRVDYFKGSGAVKALLTPAYAKLKNTPKVTSEVEAKELLSQTIRHAFFLRVNKGDSITLTSGQTKTKAKVDSFIPLWDWDIKKKKKGKKEGKPKKKGKDEGSRPDTPDDSLRPPKAAFASDSDTSRPASSRGGARIEEALSLAHAQLSEVMWDMTLKKVL</sequence>
<evidence type="ECO:0000313" key="2">
    <source>
        <dbReference type="Proteomes" id="UP000789525"/>
    </source>
</evidence>
<reference evidence="1" key="1">
    <citation type="submission" date="2021-06" db="EMBL/GenBank/DDBJ databases">
        <authorList>
            <person name="Kallberg Y."/>
            <person name="Tangrot J."/>
            <person name="Rosling A."/>
        </authorList>
    </citation>
    <scope>NUCLEOTIDE SEQUENCE</scope>
    <source>
        <strain evidence="1">CL356</strain>
    </source>
</reference>
<feature type="non-terminal residue" evidence="1">
    <location>
        <position position="1"/>
    </location>
</feature>